<reference evidence="1" key="2">
    <citation type="journal article" date="2015" name="Fish Shellfish Immunol.">
        <title>Early steps in the European eel (Anguilla anguilla)-Vibrio vulnificus interaction in the gills: Role of the RtxA13 toxin.</title>
        <authorList>
            <person name="Callol A."/>
            <person name="Pajuelo D."/>
            <person name="Ebbesson L."/>
            <person name="Teles M."/>
            <person name="MacKenzie S."/>
            <person name="Amaro C."/>
        </authorList>
    </citation>
    <scope>NUCLEOTIDE SEQUENCE</scope>
</reference>
<reference evidence="1" key="1">
    <citation type="submission" date="2014-11" db="EMBL/GenBank/DDBJ databases">
        <authorList>
            <person name="Amaro Gonzalez C."/>
        </authorList>
    </citation>
    <scope>NUCLEOTIDE SEQUENCE</scope>
</reference>
<name>A0A0E9V1I2_ANGAN</name>
<sequence length="39" mass="4465">MWVELHKDLLSHSQHRLSPSLHIVTRALAIQHCVPSVQP</sequence>
<proteinExistence type="predicted"/>
<organism evidence="1">
    <name type="scientific">Anguilla anguilla</name>
    <name type="common">European freshwater eel</name>
    <name type="synonym">Muraena anguilla</name>
    <dbReference type="NCBI Taxonomy" id="7936"/>
    <lineage>
        <taxon>Eukaryota</taxon>
        <taxon>Metazoa</taxon>
        <taxon>Chordata</taxon>
        <taxon>Craniata</taxon>
        <taxon>Vertebrata</taxon>
        <taxon>Euteleostomi</taxon>
        <taxon>Actinopterygii</taxon>
        <taxon>Neopterygii</taxon>
        <taxon>Teleostei</taxon>
        <taxon>Anguilliformes</taxon>
        <taxon>Anguillidae</taxon>
        <taxon>Anguilla</taxon>
    </lineage>
</organism>
<protein>
    <submittedName>
        <fullName evidence="1">Uncharacterized protein</fullName>
    </submittedName>
</protein>
<dbReference type="EMBL" id="GBXM01036583">
    <property type="protein sequence ID" value="JAH71994.1"/>
    <property type="molecule type" value="Transcribed_RNA"/>
</dbReference>
<dbReference type="AlphaFoldDB" id="A0A0E9V1I2"/>
<evidence type="ECO:0000313" key="1">
    <source>
        <dbReference type="EMBL" id="JAH71994.1"/>
    </source>
</evidence>
<accession>A0A0E9V1I2</accession>